<dbReference type="Proteomes" id="UP000010411">
    <property type="component" value="Unassembled WGS sequence"/>
</dbReference>
<dbReference type="PATRIC" id="fig|698759.3.peg.6272"/>
<evidence type="ECO:0008006" key="3">
    <source>
        <dbReference type="Google" id="ProtNLM"/>
    </source>
</evidence>
<organism evidence="1 2">
    <name type="scientific">Streptomyces ipomoeae 91-03</name>
    <dbReference type="NCBI Taxonomy" id="698759"/>
    <lineage>
        <taxon>Bacteria</taxon>
        <taxon>Bacillati</taxon>
        <taxon>Actinomycetota</taxon>
        <taxon>Actinomycetes</taxon>
        <taxon>Kitasatosporales</taxon>
        <taxon>Streptomycetaceae</taxon>
        <taxon>Streptomyces</taxon>
    </lineage>
</organism>
<reference evidence="1 2" key="1">
    <citation type="submission" date="2012-11" db="EMBL/GenBank/DDBJ databases">
        <authorList>
            <person name="Huguet-Tapia J.C."/>
            <person name="Durkin A.S."/>
            <person name="Pettis G.S."/>
            <person name="Badger J.H."/>
        </authorList>
    </citation>
    <scope>NUCLEOTIDE SEQUENCE [LARGE SCALE GENOMIC DNA]</scope>
    <source>
        <strain evidence="1 2">91-03</strain>
    </source>
</reference>
<comment type="caution">
    <text evidence="1">The sequence shown here is derived from an EMBL/GenBank/DDBJ whole genome shotgun (WGS) entry which is preliminary data.</text>
</comment>
<evidence type="ECO:0000313" key="2">
    <source>
        <dbReference type="Proteomes" id="UP000010411"/>
    </source>
</evidence>
<dbReference type="AlphaFoldDB" id="L1KRD2"/>
<evidence type="ECO:0000313" key="1">
    <source>
        <dbReference type="EMBL" id="EKX63050.1"/>
    </source>
</evidence>
<protein>
    <recommendedName>
        <fullName evidence="3">Oligopeptide/dipeptide ABC transporter C-terminal domain-containing protein</fullName>
    </recommendedName>
</protein>
<accession>L1KRD2</accession>
<dbReference type="Gene3D" id="3.40.50.300">
    <property type="entry name" value="P-loop containing nucleotide triphosphate hydrolases"/>
    <property type="match status" value="1"/>
</dbReference>
<proteinExistence type="predicted"/>
<gene>
    <name evidence="1" type="ORF">STRIP9103_06497</name>
</gene>
<name>L1KRD2_9ACTN</name>
<dbReference type="InterPro" id="IPR027417">
    <property type="entry name" value="P-loop_NTPase"/>
</dbReference>
<keyword evidence="2" id="KW-1185">Reference proteome</keyword>
<sequence length="90" mass="9733">MFIAHDLSIVRHVSDGVGVMYLGRIVEIGRDAEIHPQERCASETPMPAVPAEFPHTTGPAAHDTACHFAQAVPMRRSAPGRVVPPEEPGR</sequence>
<dbReference type="EMBL" id="AEJC01000467">
    <property type="protein sequence ID" value="EKX63050.1"/>
    <property type="molecule type" value="Genomic_DNA"/>
</dbReference>